<organism evidence="3 4">
    <name type="scientific">Brucella pseudogrignonensis</name>
    <dbReference type="NCBI Taxonomy" id="419475"/>
    <lineage>
        <taxon>Bacteria</taxon>
        <taxon>Pseudomonadati</taxon>
        <taxon>Pseudomonadota</taxon>
        <taxon>Alphaproteobacteria</taxon>
        <taxon>Hyphomicrobiales</taxon>
        <taxon>Brucellaceae</taxon>
        <taxon>Brucella/Ochrobactrum group</taxon>
        <taxon>Brucella</taxon>
    </lineage>
</organism>
<dbReference type="NCBIfam" id="NF033563">
    <property type="entry name" value="transpos_IS30"/>
    <property type="match status" value="1"/>
</dbReference>
<sequence>MDRTYSHIDLDERRRIARWRTAKLSVDVIAEKLGRHRSTIFRELKRNQFNDDEIKDLNGYYCTIAEQKCRERRSKQRKLIRYDELRQSVIDHISDGWSPQQIAGRMRLEQHPISVSHETIYQFVYSTDGRKEELWKYLPERRARRRPRHARRHHGRRFPPELSILYHPDMVARRKQFGH</sequence>
<comment type="caution">
    <text evidence="3">The sequence shown here is derived from an EMBL/GenBank/DDBJ whole genome shotgun (WGS) entry which is preliminary data.</text>
</comment>
<name>A0A256GAQ3_9HYPH</name>
<protein>
    <submittedName>
        <fullName evidence="3">Homeo-like domain protein</fullName>
    </submittedName>
</protein>
<keyword evidence="1" id="KW-0233">DNA recombination</keyword>
<dbReference type="STRING" id="419475.A8A54_13845"/>
<dbReference type="InterPro" id="IPR051917">
    <property type="entry name" value="Transposase-Integrase"/>
</dbReference>
<dbReference type="GO" id="GO:0006310">
    <property type="term" value="P:DNA recombination"/>
    <property type="evidence" value="ECO:0007669"/>
    <property type="project" value="UniProtKB-KW"/>
</dbReference>
<dbReference type="PANTHER" id="PTHR10948:SF23">
    <property type="entry name" value="TRANSPOSASE INSI FOR INSERTION SEQUENCE ELEMENT IS30A-RELATED"/>
    <property type="match status" value="1"/>
</dbReference>
<dbReference type="InterPro" id="IPR053392">
    <property type="entry name" value="Transposase_IS30-like"/>
</dbReference>
<reference evidence="3 4" key="1">
    <citation type="submission" date="2017-07" db="EMBL/GenBank/DDBJ databases">
        <title>Phylogenetic study on the rhizospheric bacterium Ochrobactrum sp. A44.</title>
        <authorList>
            <person name="Krzyzanowska D.M."/>
            <person name="Ossowicki A."/>
            <person name="Rajewska M."/>
            <person name="Maciag T."/>
            <person name="Kaczynski Z."/>
            <person name="Czerwicka M."/>
            <person name="Jafra S."/>
        </authorList>
    </citation>
    <scope>NUCLEOTIDE SEQUENCE [LARGE SCALE GENOMIC DNA]</scope>
    <source>
        <strain evidence="3 4">CCUG 30717</strain>
    </source>
</reference>
<evidence type="ECO:0000259" key="2">
    <source>
        <dbReference type="Pfam" id="PF13936"/>
    </source>
</evidence>
<proteinExistence type="predicted"/>
<dbReference type="EMBL" id="NNRM01000039">
    <property type="protein sequence ID" value="OYR23731.1"/>
    <property type="molecule type" value="Genomic_DNA"/>
</dbReference>
<dbReference type="Proteomes" id="UP000216188">
    <property type="component" value="Unassembled WGS sequence"/>
</dbReference>
<dbReference type="GO" id="GO:0005829">
    <property type="term" value="C:cytosol"/>
    <property type="evidence" value="ECO:0007669"/>
    <property type="project" value="TreeGrafter"/>
</dbReference>
<accession>A0A256GAQ3</accession>
<evidence type="ECO:0000313" key="3">
    <source>
        <dbReference type="EMBL" id="OYR23731.1"/>
    </source>
</evidence>
<evidence type="ECO:0000313" key="4">
    <source>
        <dbReference type="Proteomes" id="UP000216188"/>
    </source>
</evidence>
<keyword evidence="4" id="KW-1185">Reference proteome</keyword>
<evidence type="ECO:0000256" key="1">
    <source>
        <dbReference type="ARBA" id="ARBA00023172"/>
    </source>
</evidence>
<dbReference type="AlphaFoldDB" id="A0A256GAQ3"/>
<dbReference type="GO" id="GO:0032196">
    <property type="term" value="P:transposition"/>
    <property type="evidence" value="ECO:0007669"/>
    <property type="project" value="TreeGrafter"/>
</dbReference>
<feature type="domain" description="Transposase IS30-like HTH" evidence="2">
    <location>
        <begin position="5"/>
        <end position="47"/>
    </location>
</feature>
<dbReference type="PANTHER" id="PTHR10948">
    <property type="entry name" value="TRANSPOSASE"/>
    <property type="match status" value="1"/>
</dbReference>
<dbReference type="GO" id="GO:0004803">
    <property type="term" value="F:transposase activity"/>
    <property type="evidence" value="ECO:0007669"/>
    <property type="project" value="TreeGrafter"/>
</dbReference>
<gene>
    <name evidence="3" type="ORF">CEV34_3735</name>
</gene>
<dbReference type="Pfam" id="PF13936">
    <property type="entry name" value="HTH_38"/>
    <property type="match status" value="1"/>
</dbReference>
<dbReference type="InterPro" id="IPR025246">
    <property type="entry name" value="IS30-like_HTH"/>
</dbReference>